<dbReference type="InterPro" id="IPR019151">
    <property type="entry name" value="Proteasome_assmbl_chaperone_2"/>
</dbReference>
<evidence type="ECO:0000313" key="1">
    <source>
        <dbReference type="EMBL" id="HHR40525.1"/>
    </source>
</evidence>
<evidence type="ECO:0008006" key="2">
    <source>
        <dbReference type="Google" id="ProtNLM"/>
    </source>
</evidence>
<dbReference type="Gene3D" id="3.40.50.10900">
    <property type="entry name" value="PAC-like subunit"/>
    <property type="match status" value="1"/>
</dbReference>
<accession>A0A7C5YAI9</accession>
<gene>
    <name evidence="1" type="ORF">ENM42_01715</name>
</gene>
<protein>
    <recommendedName>
        <fullName evidence="2">Proteasome assembly chaperone family protein</fullName>
    </recommendedName>
</protein>
<dbReference type="PANTHER" id="PTHR35610">
    <property type="entry name" value="3-ISOPROPYLMALATE DEHYDRATASE-RELATED"/>
    <property type="match status" value="1"/>
</dbReference>
<dbReference type="Pfam" id="PF09754">
    <property type="entry name" value="PAC2"/>
    <property type="match status" value="1"/>
</dbReference>
<reference evidence="1" key="1">
    <citation type="journal article" date="2020" name="mSystems">
        <title>Genome- and Community-Level Interaction Insights into Carbon Utilization and Element Cycling Functions of Hydrothermarchaeota in Hydrothermal Sediment.</title>
        <authorList>
            <person name="Zhou Z."/>
            <person name="Liu Y."/>
            <person name="Xu W."/>
            <person name="Pan J."/>
            <person name="Luo Z.H."/>
            <person name="Li M."/>
        </authorList>
    </citation>
    <scope>NUCLEOTIDE SEQUENCE [LARGE SCALE GENOMIC DNA]</scope>
    <source>
        <strain evidence="1">SpSt-1084</strain>
    </source>
</reference>
<proteinExistence type="predicted"/>
<sequence length="254" mass="28132">MPLETKVSVFDSPDLDGAIFIEGSPTAGAAGILAVNYLREVFDAVLVGEIVSPHFPQISIINDDGIASRPKLELYLVKVRDVKLLLLSRAFPVEGNEGSYEVASKIYQFLVQHKVKEYIILASGRISGEGSVFVSTTNLDQSKSLLDAGAKRSPSLENLPVDRTSGFLMLFFARDKRKVSMLFSDTSSYMPDHLAAKKLLEVVSRYLNVEIDFTAIDREIDKQARMIQEMEQLGLTRAAVPAEERPSKEPFYIG</sequence>
<dbReference type="PANTHER" id="PTHR35610:SF3">
    <property type="entry name" value="PROTEASOME ASSEMBLY CHAPERONE FAMILY PROTEIN"/>
    <property type="match status" value="1"/>
</dbReference>
<dbReference type="InterPro" id="IPR038389">
    <property type="entry name" value="PSMG2_sf"/>
</dbReference>
<organism evidence="1">
    <name type="scientific">Caldiarchaeum subterraneum</name>
    <dbReference type="NCBI Taxonomy" id="311458"/>
    <lineage>
        <taxon>Archaea</taxon>
        <taxon>Nitrososphaerota</taxon>
        <taxon>Candidatus Caldarchaeales</taxon>
        <taxon>Candidatus Caldarchaeaceae</taxon>
        <taxon>Candidatus Caldarchaeum</taxon>
    </lineage>
</organism>
<dbReference type="SUPFAM" id="SSF159659">
    <property type="entry name" value="Cgl1923-like"/>
    <property type="match status" value="1"/>
</dbReference>
<name>A0A7C5YAI9_CALS0</name>
<dbReference type="AlphaFoldDB" id="A0A7C5YAI9"/>
<dbReference type="EMBL" id="DRXS01000091">
    <property type="protein sequence ID" value="HHR40525.1"/>
    <property type="molecule type" value="Genomic_DNA"/>
</dbReference>
<comment type="caution">
    <text evidence="1">The sequence shown here is derived from an EMBL/GenBank/DDBJ whole genome shotgun (WGS) entry which is preliminary data.</text>
</comment>